<dbReference type="InterPro" id="IPR052930">
    <property type="entry name" value="TA_antitoxin_MntA"/>
</dbReference>
<dbReference type="Gene3D" id="3.30.460.10">
    <property type="entry name" value="Beta Polymerase, domain 2"/>
    <property type="match status" value="1"/>
</dbReference>
<dbReference type="SUPFAM" id="SSF81301">
    <property type="entry name" value="Nucleotidyltransferase"/>
    <property type="match status" value="1"/>
</dbReference>
<evidence type="ECO:0000313" key="2">
    <source>
        <dbReference type="EMBL" id="GAA0760857.1"/>
    </source>
</evidence>
<dbReference type="PANTHER" id="PTHR43852:SF2">
    <property type="entry name" value="PROTEIN ADENYLYLTRANSFERASE MNTA"/>
    <property type="match status" value="1"/>
</dbReference>
<dbReference type="Proteomes" id="UP001500279">
    <property type="component" value="Unassembled WGS sequence"/>
</dbReference>
<sequence length="141" mass="15034">MLAASQIPLPLPREALVSTLRDRLPGLLAVYVFGSRAQGTAGPQSDLDMAVLVAGQVEPLVLWELAGDLADLSGCPVDLLDLRAASTVMQYQVITTGQRWWALDAQAALYEAAILSEKTELDQARAGLLADIQAEGTVYGR</sequence>
<organism evidence="2 3">
    <name type="scientific">Ideonella azotifigens</name>
    <dbReference type="NCBI Taxonomy" id="513160"/>
    <lineage>
        <taxon>Bacteria</taxon>
        <taxon>Pseudomonadati</taxon>
        <taxon>Pseudomonadota</taxon>
        <taxon>Betaproteobacteria</taxon>
        <taxon>Burkholderiales</taxon>
        <taxon>Sphaerotilaceae</taxon>
        <taxon>Ideonella</taxon>
    </lineage>
</organism>
<reference evidence="3" key="1">
    <citation type="journal article" date="2019" name="Int. J. Syst. Evol. Microbiol.">
        <title>The Global Catalogue of Microorganisms (GCM) 10K type strain sequencing project: providing services to taxonomists for standard genome sequencing and annotation.</title>
        <authorList>
            <consortium name="The Broad Institute Genomics Platform"/>
            <consortium name="The Broad Institute Genome Sequencing Center for Infectious Disease"/>
            <person name="Wu L."/>
            <person name="Ma J."/>
        </authorList>
    </citation>
    <scope>NUCLEOTIDE SEQUENCE [LARGE SCALE GENOMIC DNA]</scope>
    <source>
        <strain evidence="3">JCM 15503</strain>
    </source>
</reference>
<feature type="domain" description="Polymerase beta nucleotidyltransferase" evidence="1">
    <location>
        <begin position="25"/>
        <end position="98"/>
    </location>
</feature>
<keyword evidence="3" id="KW-1185">Reference proteome</keyword>
<dbReference type="NCBIfam" id="NF047752">
    <property type="entry name" value="MntA_antitoxin"/>
    <property type="match status" value="1"/>
</dbReference>
<dbReference type="CDD" id="cd05403">
    <property type="entry name" value="NT_KNTase_like"/>
    <property type="match status" value="1"/>
</dbReference>
<dbReference type="Pfam" id="PF18765">
    <property type="entry name" value="Polbeta"/>
    <property type="match status" value="1"/>
</dbReference>
<protein>
    <submittedName>
        <fullName evidence="2">Type II toxin-antitoxin system antitoxin</fullName>
    </submittedName>
</protein>
<accession>A0ABP3VJ38</accession>
<dbReference type="PANTHER" id="PTHR43852">
    <property type="entry name" value="NUCLEOTIDYLTRANSFERASE"/>
    <property type="match status" value="1"/>
</dbReference>
<name>A0ABP3VJ38_9BURK</name>
<dbReference type="EMBL" id="BAAAEW010000026">
    <property type="protein sequence ID" value="GAA0760857.1"/>
    <property type="molecule type" value="Genomic_DNA"/>
</dbReference>
<proteinExistence type="predicted"/>
<evidence type="ECO:0000259" key="1">
    <source>
        <dbReference type="Pfam" id="PF18765"/>
    </source>
</evidence>
<gene>
    <name evidence="2" type="ORF">GCM10009107_43870</name>
</gene>
<dbReference type="InterPro" id="IPR043519">
    <property type="entry name" value="NT_sf"/>
</dbReference>
<evidence type="ECO:0000313" key="3">
    <source>
        <dbReference type="Proteomes" id="UP001500279"/>
    </source>
</evidence>
<dbReference type="InterPro" id="IPR041633">
    <property type="entry name" value="Polbeta"/>
</dbReference>
<comment type="caution">
    <text evidence="2">The sequence shown here is derived from an EMBL/GenBank/DDBJ whole genome shotgun (WGS) entry which is preliminary data.</text>
</comment>